<dbReference type="AlphaFoldDB" id="A0A3M0D9Y1"/>
<comment type="caution">
    <text evidence="1">The sequence shown here is derived from an EMBL/GenBank/DDBJ whole genome shotgun (WGS) entry which is preliminary data.</text>
</comment>
<reference evidence="1 2" key="1">
    <citation type="journal article" date="2015" name="Stand. Genomic Sci.">
        <title>Genomic Encyclopedia of Bacterial and Archaeal Type Strains, Phase III: the genomes of soil and plant-associated and newly described type strains.</title>
        <authorList>
            <person name="Whitman W.B."/>
            <person name="Woyke T."/>
            <person name="Klenk H.P."/>
            <person name="Zhou Y."/>
            <person name="Lilburn T.G."/>
            <person name="Beck B.J."/>
            <person name="De Vos P."/>
            <person name="Vandamme P."/>
            <person name="Eisen J.A."/>
            <person name="Garrity G."/>
            <person name="Hugenholtz P."/>
            <person name="Kyrpides N.C."/>
        </authorList>
    </citation>
    <scope>NUCLEOTIDE SEQUENCE [LARGE SCALE GENOMIC DNA]</scope>
    <source>
        <strain evidence="1 2">CGMCC 1.10124</strain>
    </source>
</reference>
<gene>
    <name evidence="1" type="ORF">ATH50_1888</name>
</gene>
<dbReference type="EMBL" id="REFS01000003">
    <property type="protein sequence ID" value="RMB18432.1"/>
    <property type="molecule type" value="Genomic_DNA"/>
</dbReference>
<evidence type="ECO:0000313" key="1">
    <source>
        <dbReference type="EMBL" id="RMB18432.1"/>
    </source>
</evidence>
<name>A0A3M0D9Y1_9EURY</name>
<dbReference type="Proteomes" id="UP000277326">
    <property type="component" value="Unassembled WGS sequence"/>
</dbReference>
<dbReference type="Pfam" id="PF08734">
    <property type="entry name" value="GYD"/>
    <property type="match status" value="1"/>
</dbReference>
<sequence length="109" mass="12033">MVIASFAVMTAEMPTYVLLTTFTQQGVENVQASPERTEHAREMVKSLGGTWRDFFITMGRYDGVVIADFPDDETAAQAALTLAESGNVTTETLRAFTLDEFRDIVEAMS</sequence>
<protein>
    <submittedName>
        <fullName evidence="1">Uncharacterized protein with GYD domain</fullName>
    </submittedName>
</protein>
<accession>A0A3M0D9Y1</accession>
<evidence type="ECO:0000313" key="2">
    <source>
        <dbReference type="Proteomes" id="UP000277326"/>
    </source>
</evidence>
<proteinExistence type="predicted"/>
<organism evidence="1 2">
    <name type="scientific">Haloplanus aerogenes</name>
    <dbReference type="NCBI Taxonomy" id="660522"/>
    <lineage>
        <taxon>Archaea</taxon>
        <taxon>Methanobacteriati</taxon>
        <taxon>Methanobacteriota</taxon>
        <taxon>Stenosarchaea group</taxon>
        <taxon>Halobacteria</taxon>
        <taxon>Halobacteriales</taxon>
        <taxon>Haloferacaceae</taxon>
        <taxon>Haloplanus</taxon>
    </lineage>
</organism>
<dbReference type="InterPro" id="IPR014845">
    <property type="entry name" value="GYD/TTHA1554"/>
</dbReference>